<dbReference type="EMBL" id="BAAAHH010000015">
    <property type="protein sequence ID" value="GAA0955136.1"/>
    <property type="molecule type" value="Genomic_DNA"/>
</dbReference>
<dbReference type="SUPFAM" id="SSF56112">
    <property type="entry name" value="Protein kinase-like (PK-like)"/>
    <property type="match status" value="1"/>
</dbReference>
<keyword evidence="3" id="KW-1185">Reference proteome</keyword>
<protein>
    <recommendedName>
        <fullName evidence="1">Protein kinase domain-containing protein</fullName>
    </recommendedName>
</protein>
<dbReference type="InterPro" id="IPR051681">
    <property type="entry name" value="Ser/Thr_Kinases-Pseudokinases"/>
</dbReference>
<name>A0ABP4BUH9_9ACTN</name>
<reference evidence="3" key="1">
    <citation type="journal article" date="2019" name="Int. J. Syst. Evol. Microbiol.">
        <title>The Global Catalogue of Microorganisms (GCM) 10K type strain sequencing project: providing services to taxonomists for standard genome sequencing and annotation.</title>
        <authorList>
            <consortium name="The Broad Institute Genomics Platform"/>
            <consortium name="The Broad Institute Genome Sequencing Center for Infectious Disease"/>
            <person name="Wu L."/>
            <person name="Ma J."/>
        </authorList>
    </citation>
    <scope>NUCLEOTIDE SEQUENCE [LARGE SCALE GENOMIC DNA]</scope>
    <source>
        <strain evidence="3">JCM 10696</strain>
    </source>
</reference>
<feature type="domain" description="Protein kinase" evidence="1">
    <location>
        <begin position="14"/>
        <end position="270"/>
    </location>
</feature>
<dbReference type="Proteomes" id="UP001500665">
    <property type="component" value="Unassembled WGS sequence"/>
</dbReference>
<organism evidence="2 3">
    <name type="scientific">Actinocorallia libanotica</name>
    <dbReference type="NCBI Taxonomy" id="46162"/>
    <lineage>
        <taxon>Bacteria</taxon>
        <taxon>Bacillati</taxon>
        <taxon>Actinomycetota</taxon>
        <taxon>Actinomycetes</taxon>
        <taxon>Streptosporangiales</taxon>
        <taxon>Thermomonosporaceae</taxon>
        <taxon>Actinocorallia</taxon>
    </lineage>
</organism>
<dbReference type="InterPro" id="IPR011009">
    <property type="entry name" value="Kinase-like_dom_sf"/>
</dbReference>
<dbReference type="Gene3D" id="1.10.510.10">
    <property type="entry name" value="Transferase(Phosphotransferase) domain 1"/>
    <property type="match status" value="1"/>
</dbReference>
<evidence type="ECO:0000313" key="2">
    <source>
        <dbReference type="EMBL" id="GAA0955136.1"/>
    </source>
</evidence>
<dbReference type="PANTHER" id="PTHR44329:SF214">
    <property type="entry name" value="PROTEIN KINASE DOMAIN-CONTAINING PROTEIN"/>
    <property type="match status" value="1"/>
</dbReference>
<accession>A0ABP4BUH9</accession>
<evidence type="ECO:0000313" key="3">
    <source>
        <dbReference type="Proteomes" id="UP001500665"/>
    </source>
</evidence>
<dbReference type="Pfam" id="PF00069">
    <property type="entry name" value="Pkinase"/>
    <property type="match status" value="1"/>
</dbReference>
<dbReference type="RefSeq" id="WP_344242326.1">
    <property type="nucleotide sequence ID" value="NZ_BAAAHH010000015.1"/>
</dbReference>
<gene>
    <name evidence="2" type="ORF">GCM10009550_39450</name>
</gene>
<dbReference type="SMART" id="SM00220">
    <property type="entry name" value="S_TKc"/>
    <property type="match status" value="1"/>
</dbReference>
<dbReference type="InterPro" id="IPR000719">
    <property type="entry name" value="Prot_kinase_dom"/>
</dbReference>
<dbReference type="PROSITE" id="PS50011">
    <property type="entry name" value="PROTEIN_KINASE_DOM"/>
    <property type="match status" value="1"/>
</dbReference>
<proteinExistence type="predicted"/>
<sequence length="284" mass="30267">MLSRSWRGPSPLSAHDPRELGGYALDTVIVARAAGGNAKIFHGVAADGTEASVTLLLGEEWAERAPQLELARRADPPAAARIIDAQWEGAERYITREYLDGPDLRAHLVDRGVLAGRDLYRLAVRLCSALHGLHRHGLHYGLLWPDDIIMTTQGPALSGVGVPEPPLAVHAYSMRGMDKTLCHAPELLRGAFPSSKSDVYAWGYAVAFSARGGHPFGENAAMPALLEVHLTEPGLAHVPPGLRRLVGAAMAKDPATRPTAGQILDGLAALAGEDRGGFPPDLLF</sequence>
<evidence type="ECO:0000259" key="1">
    <source>
        <dbReference type="PROSITE" id="PS50011"/>
    </source>
</evidence>
<dbReference type="PANTHER" id="PTHR44329">
    <property type="entry name" value="SERINE/THREONINE-PROTEIN KINASE TNNI3K-RELATED"/>
    <property type="match status" value="1"/>
</dbReference>
<comment type="caution">
    <text evidence="2">The sequence shown here is derived from an EMBL/GenBank/DDBJ whole genome shotgun (WGS) entry which is preliminary data.</text>
</comment>